<evidence type="ECO:0000313" key="9">
    <source>
        <dbReference type="EMBL" id="GIQ87966.1"/>
    </source>
</evidence>
<dbReference type="Gene3D" id="3.40.50.850">
    <property type="entry name" value="Isochorismatase-like"/>
    <property type="match status" value="1"/>
</dbReference>
<keyword evidence="3" id="KW-0479">Metal-binding</keyword>
<feature type="domain" description="Isochorismatase-like" evidence="8">
    <location>
        <begin position="19"/>
        <end position="211"/>
    </location>
</feature>
<dbReference type="CDD" id="cd01011">
    <property type="entry name" value="nicotinamidase"/>
    <property type="match status" value="1"/>
</dbReference>
<evidence type="ECO:0000256" key="5">
    <source>
        <dbReference type="ARBA" id="ARBA00037900"/>
    </source>
</evidence>
<dbReference type="PANTHER" id="PTHR11080:SF2">
    <property type="entry name" value="LD05707P"/>
    <property type="match status" value="1"/>
</dbReference>
<dbReference type="Proteomes" id="UP000265618">
    <property type="component" value="Unassembled WGS sequence"/>
</dbReference>
<sequence>MSESPSNTSSPLPIGDKRCLIIVDVQNDFCPGGSLAVPEGDLIIPGINALRETGGYDCVVVSQDWHPSNHVSFAPNHDGYGPFEVQGDTGMLLFPIHCVADTKGSSLHPSLVTAETDIPVLKGTSFLYECFSAFQDAAGNPTTLPKELRARGVGHCDVVGLALDYCVKATALDAKAEGYTVRVLRDLTRSVGGKPAEEEAVAELLKAGVTVE</sequence>
<proteinExistence type="inferred from homology"/>
<dbReference type="SUPFAM" id="SSF52499">
    <property type="entry name" value="Isochorismatase-like hydrolases"/>
    <property type="match status" value="1"/>
</dbReference>
<dbReference type="EC" id="3.5.1.19" evidence="6"/>
<comment type="pathway">
    <text evidence="5">Cofactor biosynthesis; nicotinate biosynthesis; nicotinate from nicotinamide: step 1/1.</text>
</comment>
<dbReference type="GO" id="GO:0008936">
    <property type="term" value="F:nicotinamidase activity"/>
    <property type="evidence" value="ECO:0007669"/>
    <property type="project" value="UniProtKB-EC"/>
</dbReference>
<comment type="caution">
    <text evidence="9">The sequence shown here is derived from an EMBL/GenBank/DDBJ whole genome shotgun (WGS) entry which is preliminary data.</text>
</comment>
<evidence type="ECO:0000313" key="10">
    <source>
        <dbReference type="Proteomes" id="UP000265618"/>
    </source>
</evidence>
<evidence type="ECO:0000256" key="4">
    <source>
        <dbReference type="ARBA" id="ARBA00022801"/>
    </source>
</evidence>
<evidence type="ECO:0000256" key="6">
    <source>
        <dbReference type="ARBA" id="ARBA00039017"/>
    </source>
</evidence>
<organism evidence="9 10">
    <name type="scientific">Kipferlia bialata</name>
    <dbReference type="NCBI Taxonomy" id="797122"/>
    <lineage>
        <taxon>Eukaryota</taxon>
        <taxon>Metamonada</taxon>
        <taxon>Carpediemonas-like organisms</taxon>
        <taxon>Kipferlia</taxon>
    </lineage>
</organism>
<dbReference type="AlphaFoldDB" id="A0A9K3D4T7"/>
<dbReference type="OrthoDB" id="1739143at2759"/>
<dbReference type="EMBL" id="BDIP01003651">
    <property type="protein sequence ID" value="GIQ87966.1"/>
    <property type="molecule type" value="Genomic_DNA"/>
</dbReference>
<protein>
    <recommendedName>
        <fullName evidence="6">nicotinamidase</fullName>
        <ecNumber evidence="6">3.5.1.19</ecNumber>
    </recommendedName>
    <alternativeName>
        <fullName evidence="7">Nicotinamide deamidase</fullName>
    </alternativeName>
</protein>
<dbReference type="InterPro" id="IPR036380">
    <property type="entry name" value="Isochorismatase-like_sf"/>
</dbReference>
<dbReference type="GO" id="GO:0019363">
    <property type="term" value="P:pyridine nucleotide biosynthetic process"/>
    <property type="evidence" value="ECO:0007669"/>
    <property type="project" value="UniProtKB-KW"/>
</dbReference>
<evidence type="ECO:0000256" key="7">
    <source>
        <dbReference type="ARBA" id="ARBA00043224"/>
    </source>
</evidence>
<evidence type="ECO:0000259" key="8">
    <source>
        <dbReference type="Pfam" id="PF00857"/>
    </source>
</evidence>
<dbReference type="InterPro" id="IPR000868">
    <property type="entry name" value="Isochorismatase-like_dom"/>
</dbReference>
<accession>A0A9K3D4T7</accession>
<evidence type="ECO:0000256" key="1">
    <source>
        <dbReference type="ARBA" id="ARBA00006336"/>
    </source>
</evidence>
<evidence type="ECO:0000256" key="3">
    <source>
        <dbReference type="ARBA" id="ARBA00022723"/>
    </source>
</evidence>
<comment type="similarity">
    <text evidence="1">Belongs to the isochorismatase family.</text>
</comment>
<dbReference type="PANTHER" id="PTHR11080">
    <property type="entry name" value="PYRAZINAMIDASE/NICOTINAMIDASE"/>
    <property type="match status" value="1"/>
</dbReference>
<gene>
    <name evidence="9" type="ORF">KIPB_010119</name>
</gene>
<reference evidence="9 10" key="1">
    <citation type="journal article" date="2018" name="PLoS ONE">
        <title>The draft genome of Kipferlia bialata reveals reductive genome evolution in fornicate parasites.</title>
        <authorList>
            <person name="Tanifuji G."/>
            <person name="Takabayashi S."/>
            <person name="Kume K."/>
            <person name="Takagi M."/>
            <person name="Nakayama T."/>
            <person name="Kamikawa R."/>
            <person name="Inagaki Y."/>
            <person name="Hashimoto T."/>
        </authorList>
    </citation>
    <scope>NUCLEOTIDE SEQUENCE [LARGE SCALE GENOMIC DNA]</scope>
    <source>
        <strain evidence="9">NY0173</strain>
    </source>
</reference>
<evidence type="ECO:0000256" key="2">
    <source>
        <dbReference type="ARBA" id="ARBA00022642"/>
    </source>
</evidence>
<dbReference type="InterPro" id="IPR052347">
    <property type="entry name" value="Isochorismatase_Nicotinamidase"/>
</dbReference>
<dbReference type="Pfam" id="PF00857">
    <property type="entry name" value="Isochorismatase"/>
    <property type="match status" value="1"/>
</dbReference>
<keyword evidence="10" id="KW-1185">Reference proteome</keyword>
<dbReference type="GO" id="GO:0046872">
    <property type="term" value="F:metal ion binding"/>
    <property type="evidence" value="ECO:0007669"/>
    <property type="project" value="UniProtKB-KW"/>
</dbReference>
<name>A0A9K3D4T7_9EUKA</name>
<keyword evidence="2" id="KW-0662">Pyridine nucleotide biosynthesis</keyword>
<keyword evidence="4" id="KW-0378">Hydrolase</keyword>